<dbReference type="InterPro" id="IPR029039">
    <property type="entry name" value="Flavoprotein-like_sf"/>
</dbReference>
<dbReference type="AlphaFoldDB" id="A0A0M1VV08"/>
<dbReference type="eggNOG" id="COG0716">
    <property type="taxonomic scope" value="Bacteria"/>
</dbReference>
<evidence type="ECO:0000313" key="3">
    <source>
        <dbReference type="Proteomes" id="UP000004925"/>
    </source>
</evidence>
<dbReference type="GO" id="GO:0010181">
    <property type="term" value="F:FMN binding"/>
    <property type="evidence" value="ECO:0007669"/>
    <property type="project" value="InterPro"/>
</dbReference>
<dbReference type="Proteomes" id="UP000004925">
    <property type="component" value="Unassembled WGS sequence"/>
</dbReference>
<protein>
    <recommendedName>
        <fullName evidence="1">Flavodoxin-like domain-containing protein</fullName>
    </recommendedName>
</protein>
<dbReference type="InterPro" id="IPR008254">
    <property type="entry name" value="Flavodoxin/NO_synth"/>
</dbReference>
<evidence type="ECO:0000259" key="1">
    <source>
        <dbReference type="Pfam" id="PF12682"/>
    </source>
</evidence>
<dbReference type="PANTHER" id="PTHR39201">
    <property type="entry name" value="EXPORTED PROTEIN-RELATED"/>
    <property type="match status" value="1"/>
</dbReference>
<dbReference type="PANTHER" id="PTHR39201:SF1">
    <property type="entry name" value="FLAVODOXIN-LIKE DOMAIN-CONTAINING PROTEIN"/>
    <property type="match status" value="1"/>
</dbReference>
<proteinExistence type="predicted"/>
<organism evidence="2 3">
    <name type="scientific">Fusobacterium vincentii 4_1_13</name>
    <dbReference type="NCBI Taxonomy" id="469606"/>
    <lineage>
        <taxon>Bacteria</taxon>
        <taxon>Fusobacteriati</taxon>
        <taxon>Fusobacteriota</taxon>
        <taxon>Fusobacteriia</taxon>
        <taxon>Fusobacteriales</taxon>
        <taxon>Fusobacteriaceae</taxon>
        <taxon>Fusobacterium</taxon>
    </lineage>
</organism>
<dbReference type="EMBL" id="ACDE02000019">
    <property type="protein sequence ID" value="EEO40429.1"/>
    <property type="molecule type" value="Genomic_DNA"/>
</dbReference>
<name>A0A0M1VV08_FUSVC</name>
<dbReference type="RefSeq" id="WP_008803095.1">
    <property type="nucleotide sequence ID" value="NZ_KQ235737.1"/>
</dbReference>
<dbReference type="SUPFAM" id="SSF52218">
    <property type="entry name" value="Flavoproteins"/>
    <property type="match status" value="1"/>
</dbReference>
<dbReference type="HOGENOM" id="CLU_068890_0_0_0"/>
<reference evidence="2 3" key="1">
    <citation type="submission" date="2011-10" db="EMBL/GenBank/DDBJ databases">
        <title>The Genome Sequence of Fusobacterium sp. 4_1_13.</title>
        <authorList>
            <consortium name="The Broad Institute Genome Sequencing Platform"/>
            <person name="Earl A."/>
            <person name="Ward D."/>
            <person name="Feldgarden M."/>
            <person name="Gevers D."/>
            <person name="Strauss J."/>
            <person name="Ambrose C."/>
            <person name="Allen-Vercoe E."/>
            <person name="Young S.K."/>
            <person name="Zeng Q."/>
            <person name="Gargeya S."/>
            <person name="Fitzgerald M."/>
            <person name="Haas B."/>
            <person name="Abouelleil A."/>
            <person name="Alvarado L."/>
            <person name="Arachchi H.M."/>
            <person name="Berlin A."/>
            <person name="Brown A."/>
            <person name="Chapman S.B."/>
            <person name="Chen Z."/>
            <person name="Dunbar C."/>
            <person name="Freedman E."/>
            <person name="Gearin G."/>
            <person name="Goldberg J."/>
            <person name="Griggs A."/>
            <person name="Gujja S."/>
            <person name="Heiman D."/>
            <person name="Howarth C."/>
            <person name="Larson L."/>
            <person name="Lui A."/>
            <person name="MacDonald P.J."/>
            <person name="Montmayeur A."/>
            <person name="Murphy C."/>
            <person name="Neiman D."/>
            <person name="Pearson M."/>
            <person name="Priest M."/>
            <person name="Roberts A."/>
            <person name="Saif S."/>
            <person name="Shea T."/>
            <person name="Shenoy N."/>
            <person name="Sisk P."/>
            <person name="Stolte C."/>
            <person name="Sykes S."/>
            <person name="Wortman J."/>
            <person name="Nusbaum C."/>
            <person name="Birren B."/>
        </authorList>
    </citation>
    <scope>NUCLEOTIDE SEQUENCE [LARGE SCALE GENOMIC DNA]</scope>
    <source>
        <strain evidence="2 3">4_1_13</strain>
    </source>
</reference>
<dbReference type="Gene3D" id="3.40.50.360">
    <property type="match status" value="1"/>
</dbReference>
<comment type="caution">
    <text evidence="2">The sequence shown here is derived from an EMBL/GenBank/DDBJ whole genome shotgun (WGS) entry which is preliminary data.</text>
</comment>
<sequence>MSKKLVAYFSHKGENYSKGKIVNLKKGNTEIAAEMISSIIDADIFEIIADKKYPIKYDDCIEIAKKELRENSKIKLKQDIDIKEYDTIFVGYPDWWGTMPMPVWTFLEGKDFTDKKILPFCTHEGSGLGKSESDIKKLTSGAEVLKGLAINGSEVNSSEEKIREWLEEVLE</sequence>
<dbReference type="Pfam" id="PF12682">
    <property type="entry name" value="Flavodoxin_4"/>
    <property type="match status" value="1"/>
</dbReference>
<accession>A0A0M1VV08</accession>
<feature type="domain" description="Flavodoxin-like" evidence="1">
    <location>
        <begin position="26"/>
        <end position="168"/>
    </location>
</feature>
<gene>
    <name evidence="2" type="ORF">FSCG_01142</name>
</gene>
<evidence type="ECO:0000313" key="2">
    <source>
        <dbReference type="EMBL" id="EEO40429.1"/>
    </source>
</evidence>